<gene>
    <name evidence="1" type="ordered locus">AALP_Aa4g131100</name>
</gene>
<sequence>MYQSSTNDQRLYKLYQLHLSRLRKNGSQQDRARVLQRGLAHQNVTVLKESVGTGVFHPLQRPTFKPIKTEIKVRRSR</sequence>
<name>A0A087H2Y5_ARAAL</name>
<dbReference type="EMBL" id="CM002872">
    <property type="protein sequence ID" value="KFK36487.1"/>
    <property type="molecule type" value="Genomic_DNA"/>
</dbReference>
<proteinExistence type="predicted"/>
<evidence type="ECO:0000313" key="1">
    <source>
        <dbReference type="EMBL" id="KFK36487.1"/>
    </source>
</evidence>
<reference evidence="2" key="1">
    <citation type="journal article" date="2015" name="Nat. Plants">
        <title>Genome expansion of Arabis alpina linked with retrotransposition and reduced symmetric DNA methylation.</title>
        <authorList>
            <person name="Willing E.M."/>
            <person name="Rawat V."/>
            <person name="Mandakova T."/>
            <person name="Maumus F."/>
            <person name="James G.V."/>
            <person name="Nordstroem K.J."/>
            <person name="Becker C."/>
            <person name="Warthmann N."/>
            <person name="Chica C."/>
            <person name="Szarzynska B."/>
            <person name="Zytnicki M."/>
            <person name="Albani M.C."/>
            <person name="Kiefer C."/>
            <person name="Bergonzi S."/>
            <person name="Castaings L."/>
            <person name="Mateos J.L."/>
            <person name="Berns M.C."/>
            <person name="Bujdoso N."/>
            <person name="Piofczyk T."/>
            <person name="de Lorenzo L."/>
            <person name="Barrero-Sicilia C."/>
            <person name="Mateos I."/>
            <person name="Piednoel M."/>
            <person name="Hagmann J."/>
            <person name="Chen-Min-Tao R."/>
            <person name="Iglesias-Fernandez R."/>
            <person name="Schuster S.C."/>
            <person name="Alonso-Blanco C."/>
            <person name="Roudier F."/>
            <person name="Carbonero P."/>
            <person name="Paz-Ares J."/>
            <person name="Davis S.J."/>
            <person name="Pecinka A."/>
            <person name="Quesneville H."/>
            <person name="Colot V."/>
            <person name="Lysak M.A."/>
            <person name="Weigel D."/>
            <person name="Coupland G."/>
            <person name="Schneeberger K."/>
        </authorList>
    </citation>
    <scope>NUCLEOTIDE SEQUENCE [LARGE SCALE GENOMIC DNA]</scope>
    <source>
        <strain evidence="2">cv. Pajares</strain>
    </source>
</reference>
<evidence type="ECO:0000313" key="2">
    <source>
        <dbReference type="Proteomes" id="UP000029120"/>
    </source>
</evidence>
<dbReference type="Proteomes" id="UP000029120">
    <property type="component" value="Chromosome 4"/>
</dbReference>
<protein>
    <submittedName>
        <fullName evidence="1">Uncharacterized protein</fullName>
    </submittedName>
</protein>
<dbReference type="Gramene" id="KFK36487">
    <property type="protein sequence ID" value="KFK36487"/>
    <property type="gene ID" value="AALP_AA4G131100"/>
</dbReference>
<keyword evidence="2" id="KW-1185">Reference proteome</keyword>
<dbReference type="OrthoDB" id="1888697at2759"/>
<accession>A0A087H2Y5</accession>
<dbReference type="AlphaFoldDB" id="A0A087H2Y5"/>
<organism evidence="1 2">
    <name type="scientific">Arabis alpina</name>
    <name type="common">Alpine rock-cress</name>
    <dbReference type="NCBI Taxonomy" id="50452"/>
    <lineage>
        <taxon>Eukaryota</taxon>
        <taxon>Viridiplantae</taxon>
        <taxon>Streptophyta</taxon>
        <taxon>Embryophyta</taxon>
        <taxon>Tracheophyta</taxon>
        <taxon>Spermatophyta</taxon>
        <taxon>Magnoliopsida</taxon>
        <taxon>eudicotyledons</taxon>
        <taxon>Gunneridae</taxon>
        <taxon>Pentapetalae</taxon>
        <taxon>rosids</taxon>
        <taxon>malvids</taxon>
        <taxon>Brassicales</taxon>
        <taxon>Brassicaceae</taxon>
        <taxon>Arabideae</taxon>
        <taxon>Arabis</taxon>
    </lineage>
</organism>